<dbReference type="Proteomes" id="UP000308600">
    <property type="component" value="Unassembled WGS sequence"/>
</dbReference>
<sequence>MVSQGNISIKIPAERNAHFYDVDLTDYEMRMLSGTYVCYTGNGNQVSYKSWFPPHIEWDRTNGMNRHRWTDMNEHDYKKHVGEILAGKERPRTSSSWRDLLSGRKEARHL</sequence>
<evidence type="ECO:0000313" key="1">
    <source>
        <dbReference type="EMBL" id="TFK60224.1"/>
    </source>
</evidence>
<accession>A0ACD3A4B4</accession>
<keyword evidence="2" id="KW-1185">Reference proteome</keyword>
<dbReference type="EMBL" id="ML208809">
    <property type="protein sequence ID" value="TFK60224.1"/>
    <property type="molecule type" value="Genomic_DNA"/>
</dbReference>
<evidence type="ECO:0000313" key="2">
    <source>
        <dbReference type="Proteomes" id="UP000308600"/>
    </source>
</evidence>
<proteinExistence type="predicted"/>
<feature type="non-terminal residue" evidence="1">
    <location>
        <position position="110"/>
    </location>
</feature>
<reference evidence="1 2" key="1">
    <citation type="journal article" date="2019" name="Nat. Ecol. Evol.">
        <title>Megaphylogeny resolves global patterns of mushroom evolution.</title>
        <authorList>
            <person name="Varga T."/>
            <person name="Krizsan K."/>
            <person name="Foldi C."/>
            <person name="Dima B."/>
            <person name="Sanchez-Garcia M."/>
            <person name="Sanchez-Ramirez S."/>
            <person name="Szollosi G.J."/>
            <person name="Szarkandi J.G."/>
            <person name="Papp V."/>
            <person name="Albert L."/>
            <person name="Andreopoulos W."/>
            <person name="Angelini C."/>
            <person name="Antonin V."/>
            <person name="Barry K.W."/>
            <person name="Bougher N.L."/>
            <person name="Buchanan P."/>
            <person name="Buyck B."/>
            <person name="Bense V."/>
            <person name="Catcheside P."/>
            <person name="Chovatia M."/>
            <person name="Cooper J."/>
            <person name="Damon W."/>
            <person name="Desjardin D."/>
            <person name="Finy P."/>
            <person name="Geml J."/>
            <person name="Haridas S."/>
            <person name="Hughes K."/>
            <person name="Justo A."/>
            <person name="Karasinski D."/>
            <person name="Kautmanova I."/>
            <person name="Kiss B."/>
            <person name="Kocsube S."/>
            <person name="Kotiranta H."/>
            <person name="LaButti K.M."/>
            <person name="Lechner B.E."/>
            <person name="Liimatainen K."/>
            <person name="Lipzen A."/>
            <person name="Lukacs Z."/>
            <person name="Mihaltcheva S."/>
            <person name="Morgado L.N."/>
            <person name="Niskanen T."/>
            <person name="Noordeloos M.E."/>
            <person name="Ohm R.A."/>
            <person name="Ortiz-Santana B."/>
            <person name="Ovrebo C."/>
            <person name="Racz N."/>
            <person name="Riley R."/>
            <person name="Savchenko A."/>
            <person name="Shiryaev A."/>
            <person name="Soop K."/>
            <person name="Spirin V."/>
            <person name="Szebenyi C."/>
            <person name="Tomsovsky M."/>
            <person name="Tulloss R.E."/>
            <person name="Uehling J."/>
            <person name="Grigoriev I.V."/>
            <person name="Vagvolgyi C."/>
            <person name="Papp T."/>
            <person name="Martin F.M."/>
            <person name="Miettinen O."/>
            <person name="Hibbett D.S."/>
            <person name="Nagy L.G."/>
        </authorList>
    </citation>
    <scope>NUCLEOTIDE SEQUENCE [LARGE SCALE GENOMIC DNA]</scope>
    <source>
        <strain evidence="1 2">NL-1719</strain>
    </source>
</reference>
<protein>
    <submittedName>
        <fullName evidence="1">Uncharacterized protein</fullName>
    </submittedName>
</protein>
<organism evidence="1 2">
    <name type="scientific">Pluteus cervinus</name>
    <dbReference type="NCBI Taxonomy" id="181527"/>
    <lineage>
        <taxon>Eukaryota</taxon>
        <taxon>Fungi</taxon>
        <taxon>Dikarya</taxon>
        <taxon>Basidiomycota</taxon>
        <taxon>Agaricomycotina</taxon>
        <taxon>Agaricomycetes</taxon>
        <taxon>Agaricomycetidae</taxon>
        <taxon>Agaricales</taxon>
        <taxon>Pluteineae</taxon>
        <taxon>Pluteaceae</taxon>
        <taxon>Pluteus</taxon>
    </lineage>
</organism>
<gene>
    <name evidence="1" type="ORF">BDN72DRAFT_779672</name>
</gene>
<name>A0ACD3A4B4_9AGAR</name>